<dbReference type="STRING" id="1005945.SAMN05216561_101407"/>
<protein>
    <submittedName>
        <fullName evidence="2">Uncharacterized protein</fullName>
    </submittedName>
</protein>
<keyword evidence="1" id="KW-0812">Transmembrane</keyword>
<keyword evidence="3" id="KW-1185">Reference proteome</keyword>
<dbReference type="Proteomes" id="UP000198649">
    <property type="component" value="Unassembled WGS sequence"/>
</dbReference>
<keyword evidence="1" id="KW-0472">Membrane</keyword>
<reference evidence="2 3" key="1">
    <citation type="submission" date="2016-10" db="EMBL/GenBank/DDBJ databases">
        <authorList>
            <person name="de Groot N.N."/>
        </authorList>
    </citation>
    <scope>NUCLEOTIDE SEQUENCE [LARGE SCALE GENOMIC DNA]</scope>
    <source>
        <strain evidence="2 3">CGMCC 1.11156</strain>
    </source>
</reference>
<keyword evidence="1" id="KW-1133">Transmembrane helix</keyword>
<accession>A0A1I3BZ33</accession>
<evidence type="ECO:0000256" key="1">
    <source>
        <dbReference type="SAM" id="Phobius"/>
    </source>
</evidence>
<organism evidence="2 3">
    <name type="scientific">Nocardioides psychrotolerans</name>
    <dbReference type="NCBI Taxonomy" id="1005945"/>
    <lineage>
        <taxon>Bacteria</taxon>
        <taxon>Bacillati</taxon>
        <taxon>Actinomycetota</taxon>
        <taxon>Actinomycetes</taxon>
        <taxon>Propionibacteriales</taxon>
        <taxon>Nocardioidaceae</taxon>
        <taxon>Nocardioides</taxon>
    </lineage>
</organism>
<proteinExistence type="predicted"/>
<feature type="transmembrane region" description="Helical" evidence="1">
    <location>
        <begin position="16"/>
        <end position="40"/>
    </location>
</feature>
<dbReference type="AlphaFoldDB" id="A0A1I3BZ33"/>
<gene>
    <name evidence="2" type="ORF">SAMN05216561_101407</name>
</gene>
<sequence length="452" mass="47604">MRTPVPHAARARDEGAALVITLMVMALVGVLTTTVLSVTISNLGSTRRAQDSARALDAADAGVTQAIAYLRSSGSRGLTCSPGCTTNPWGSSSAPMTQPVVGSTDQRFEAWIAPLPVADDRSLRYRITSRGLAGQGRRDVQVDVTLSLRELGLPLGIFARSVQGAGTPDLRDISIFTTGCVFNRTKIDFFGDLDAAYGIPPAVHSSKVITDGNGSGSSCSPTETKAIHKTAAGRCRASGATLRWDQDSQGAACAALAAAHPAYYQAQNLDADAANDVDGTYLQDDAALLDLFGLDDDPLPVDKLEELRAVARSQRSYFTTRNYTVPNPAVTPDAVMFFDLATSDPGGVVDLKGLGSTWAQDGCKQRSLLIVIDGGNVRLNGNGEVAASIVLTSRTYGEVDKGSGTPDFVGTMFANTVNLAGTIDLSLNACFLSNLSPSLYAVVVDDYRELDR</sequence>
<dbReference type="RefSeq" id="WP_143099626.1">
    <property type="nucleotide sequence ID" value="NZ_BKAF01000001.1"/>
</dbReference>
<dbReference type="EMBL" id="FOQG01000001">
    <property type="protein sequence ID" value="SFH67460.1"/>
    <property type="molecule type" value="Genomic_DNA"/>
</dbReference>
<name>A0A1I3BZ33_9ACTN</name>
<dbReference type="OrthoDB" id="3757749at2"/>
<evidence type="ECO:0000313" key="2">
    <source>
        <dbReference type="EMBL" id="SFH67460.1"/>
    </source>
</evidence>
<evidence type="ECO:0000313" key="3">
    <source>
        <dbReference type="Proteomes" id="UP000198649"/>
    </source>
</evidence>